<dbReference type="Pfam" id="PF01386">
    <property type="entry name" value="Ribosomal_L25p"/>
    <property type="match status" value="1"/>
</dbReference>
<dbReference type="Gene3D" id="2.170.120.20">
    <property type="entry name" value="Ribosomal protein L25, beta domain"/>
    <property type="match status" value="1"/>
</dbReference>
<dbReference type="InterPro" id="IPR020930">
    <property type="entry name" value="Ribosomal_uL5_bac-type"/>
</dbReference>
<evidence type="ECO:0000256" key="6">
    <source>
        <dbReference type="SAM" id="MobiDB-lite"/>
    </source>
</evidence>
<proteinExistence type="inferred from homology"/>
<evidence type="ECO:0000256" key="1">
    <source>
        <dbReference type="ARBA" id="ARBA00022730"/>
    </source>
</evidence>
<comment type="similarity">
    <text evidence="5">Belongs to the bacterial ribosomal protein bL25 family. CTC subfamily.</text>
</comment>
<dbReference type="SUPFAM" id="SSF50715">
    <property type="entry name" value="Ribosomal protein L25-like"/>
    <property type="match status" value="1"/>
</dbReference>
<feature type="compositionally biased region" description="Basic and acidic residues" evidence="6">
    <location>
        <begin position="206"/>
        <end position="245"/>
    </location>
</feature>
<dbReference type="InterPro" id="IPR029751">
    <property type="entry name" value="Ribosomal_L25_dom"/>
</dbReference>
<dbReference type="InterPro" id="IPR020056">
    <property type="entry name" value="Rbsml_bL25/Gln-tRNA_synth_N"/>
</dbReference>
<dbReference type="PANTHER" id="PTHR33284:SF1">
    <property type="entry name" value="RIBOSOMAL PROTEIN L25_GLN-TRNA SYNTHETASE, ANTI-CODON-BINDING DOMAIN-CONTAINING PROTEIN"/>
    <property type="match status" value="1"/>
</dbReference>
<dbReference type="HAMAP" id="MF_01334">
    <property type="entry name" value="Ribosomal_bL25_CTC"/>
    <property type="match status" value="1"/>
</dbReference>
<keyword evidence="3 5" id="KW-0689">Ribosomal protein</keyword>
<dbReference type="Gene3D" id="2.40.240.10">
    <property type="entry name" value="Ribosomal Protein L25, Chain P"/>
    <property type="match status" value="1"/>
</dbReference>
<dbReference type="InterPro" id="IPR020057">
    <property type="entry name" value="Ribosomal_bL25_b-dom"/>
</dbReference>
<dbReference type="InterPro" id="IPR037121">
    <property type="entry name" value="Ribosomal_bL25_C"/>
</dbReference>
<dbReference type="PANTHER" id="PTHR33284">
    <property type="entry name" value="RIBOSOMAL PROTEIN L25/GLN-TRNA SYNTHETASE, ANTI-CODON-BINDING DOMAIN-CONTAINING PROTEIN"/>
    <property type="match status" value="1"/>
</dbReference>
<evidence type="ECO:0000256" key="4">
    <source>
        <dbReference type="ARBA" id="ARBA00023274"/>
    </source>
</evidence>
<evidence type="ECO:0000313" key="10">
    <source>
        <dbReference type="Proteomes" id="UP000176376"/>
    </source>
</evidence>
<dbReference type="NCBIfam" id="TIGR00731">
    <property type="entry name" value="bL25_bact_ctc"/>
    <property type="match status" value="1"/>
</dbReference>
<comment type="subunit">
    <text evidence="5">Part of the 50S ribosomal subunit; part of the 5S rRNA/L5/L18/L25 subcomplex. Contacts the 5S rRNA. Binds to the 5S rRNA independently of L5 and L18.</text>
</comment>
<dbReference type="GO" id="GO:0003735">
    <property type="term" value="F:structural constituent of ribosome"/>
    <property type="evidence" value="ECO:0007669"/>
    <property type="project" value="InterPro"/>
</dbReference>
<keyword evidence="4 5" id="KW-0687">Ribonucleoprotein</keyword>
<feature type="region of interest" description="Disordered" evidence="6">
    <location>
        <begin position="188"/>
        <end position="245"/>
    </location>
</feature>
<organism evidence="9 10">
    <name type="scientific">Candidatus Roizmanbacteria bacterium RIFCSPLOWO2_02_FULL_38_10</name>
    <dbReference type="NCBI Taxonomy" id="1802074"/>
    <lineage>
        <taxon>Bacteria</taxon>
        <taxon>Candidatus Roizmaniibacteriota</taxon>
    </lineage>
</organism>
<evidence type="ECO:0000256" key="2">
    <source>
        <dbReference type="ARBA" id="ARBA00022884"/>
    </source>
</evidence>
<keyword evidence="2 5" id="KW-0694">RNA-binding</keyword>
<sequence length="245" mass="27627">MTKKDQAYELAVQKREVFGKKLNKIRKEGLIPGNIYGESFKSQAVTANLINFHKIFKKAKETQVVYLKLDANKDTIPVLIHNVQYHPIDNKVLHIDFRKVDLQKKIETEVPVKFTGESEAVNQKKGVLQTISDTLLVEALPDKIPSEIEVDISGLKEVNDQIQVKALKSSTDYTFKDDPEKTIVRITEHKEEETAPQTEAPTTEVTEQKEEGEVTAEEGKAATEKPTEKPAEKTSETEPEKAKKS</sequence>
<dbReference type="STRING" id="1802074.A3J15_02520"/>
<accession>A0A1F7JND0</accession>
<comment type="caution">
    <text evidence="9">The sequence shown here is derived from an EMBL/GenBank/DDBJ whole genome shotgun (WGS) entry which is preliminary data.</text>
</comment>
<comment type="function">
    <text evidence="5">This is one of the proteins that binds to the 5S RNA in the ribosome where it forms part of the central protuberance.</text>
</comment>
<dbReference type="InterPro" id="IPR001021">
    <property type="entry name" value="Ribosomal_bL25_long"/>
</dbReference>
<dbReference type="CDD" id="cd00495">
    <property type="entry name" value="Ribosomal_L25_TL5_CTC"/>
    <property type="match status" value="1"/>
</dbReference>
<dbReference type="InterPro" id="IPR011035">
    <property type="entry name" value="Ribosomal_bL25/Gln-tRNA_synth"/>
</dbReference>
<dbReference type="GO" id="GO:0022625">
    <property type="term" value="C:cytosolic large ribosomal subunit"/>
    <property type="evidence" value="ECO:0007669"/>
    <property type="project" value="TreeGrafter"/>
</dbReference>
<reference evidence="9 10" key="1">
    <citation type="journal article" date="2016" name="Nat. Commun.">
        <title>Thousands of microbial genomes shed light on interconnected biogeochemical processes in an aquifer system.</title>
        <authorList>
            <person name="Anantharaman K."/>
            <person name="Brown C.T."/>
            <person name="Hug L.A."/>
            <person name="Sharon I."/>
            <person name="Castelle C.J."/>
            <person name="Probst A.J."/>
            <person name="Thomas B.C."/>
            <person name="Singh A."/>
            <person name="Wilkins M.J."/>
            <person name="Karaoz U."/>
            <person name="Brodie E.L."/>
            <person name="Williams K.H."/>
            <person name="Hubbard S.S."/>
            <person name="Banfield J.F."/>
        </authorList>
    </citation>
    <scope>NUCLEOTIDE SEQUENCE [LARGE SCALE GENOMIC DNA]</scope>
</reference>
<evidence type="ECO:0000259" key="7">
    <source>
        <dbReference type="Pfam" id="PF01386"/>
    </source>
</evidence>
<feature type="compositionally biased region" description="Low complexity" evidence="6">
    <location>
        <begin position="195"/>
        <end position="205"/>
    </location>
</feature>
<gene>
    <name evidence="5" type="primary">rplY</name>
    <name evidence="5" type="synonym">ctc</name>
    <name evidence="9" type="ORF">A3J15_02520</name>
</gene>
<dbReference type="AlphaFoldDB" id="A0A1F7JND0"/>
<feature type="domain" description="Large ribosomal subunit protein bL25 L25" evidence="7">
    <location>
        <begin position="10"/>
        <end position="97"/>
    </location>
</feature>
<feature type="domain" description="Large ribosomal subunit protein bL25 beta" evidence="8">
    <location>
        <begin position="105"/>
        <end position="189"/>
    </location>
</feature>
<dbReference type="EMBL" id="MGAY01000012">
    <property type="protein sequence ID" value="OGK57118.1"/>
    <property type="molecule type" value="Genomic_DNA"/>
</dbReference>
<evidence type="ECO:0000256" key="5">
    <source>
        <dbReference type="HAMAP-Rule" id="MF_01334"/>
    </source>
</evidence>
<dbReference type="GO" id="GO:0006412">
    <property type="term" value="P:translation"/>
    <property type="evidence" value="ECO:0007669"/>
    <property type="project" value="UniProtKB-UniRule"/>
</dbReference>
<protein>
    <recommendedName>
        <fullName evidence="5">Large ribosomal subunit protein bL25</fullName>
    </recommendedName>
    <alternativeName>
        <fullName evidence="5">General stress protein CTC</fullName>
    </alternativeName>
</protein>
<keyword evidence="1 5" id="KW-0699">rRNA-binding</keyword>
<dbReference type="Proteomes" id="UP000176376">
    <property type="component" value="Unassembled WGS sequence"/>
</dbReference>
<evidence type="ECO:0000256" key="3">
    <source>
        <dbReference type="ARBA" id="ARBA00022980"/>
    </source>
</evidence>
<name>A0A1F7JND0_9BACT</name>
<dbReference type="Pfam" id="PF14693">
    <property type="entry name" value="Ribosomal_TL5_C"/>
    <property type="match status" value="1"/>
</dbReference>
<evidence type="ECO:0000313" key="9">
    <source>
        <dbReference type="EMBL" id="OGK57118.1"/>
    </source>
</evidence>
<dbReference type="GO" id="GO:0008097">
    <property type="term" value="F:5S rRNA binding"/>
    <property type="evidence" value="ECO:0007669"/>
    <property type="project" value="InterPro"/>
</dbReference>
<evidence type="ECO:0000259" key="8">
    <source>
        <dbReference type="Pfam" id="PF14693"/>
    </source>
</evidence>